<protein>
    <submittedName>
        <fullName evidence="2">Uncharacterized protein</fullName>
    </submittedName>
</protein>
<feature type="region of interest" description="Disordered" evidence="1">
    <location>
        <begin position="496"/>
        <end position="517"/>
    </location>
</feature>
<sequence>MTERSLSLPRHHRTATDLSASIASASSTSPSLSKKPSLLYNVSTTNMNASQPSPPSTVFPGFNRAHSLPNVHQAPTNTWSNNAPPALTQAELLWRSISANVIPLYNGEGVKGNLEDINDHVRQWATDMSSQTLLDDMDRLFRGGMSILSTKLVSISDESLPQRVVEIWTFHFGTVLPYLQAVFLPVRGILNARLSDTRVATTSTTAIPNVPAESVADVRTMALVAFRDVIVDAHAARLQAFPSLFKPSDADPKRVKDIVSRALQMCSILGALPVNDEKQRLLSKTMQQMLRLVRSRMMETGMLASPAPLTLTRARSLARAPRPCWVRTDGRLVRVDDMSDAHIAEERRRHPANRMEAYGDQEAIHAGDAAGSRPRRRPRAGCVRRTATSPNRSTALKKRPATRTTTTRTRPSTPPPPPPPSPSPPPPLPPLPQTPPLRLLPWEIPVQHPPPPFLVPEPTNLDFRFTDAEANAYANAGDETKDLACLSVDLREAANTRTARSQASASPSMQKGVSTKRATPGASYAAQCAHLLARINHIRVVRLLTALNDPFKPVNYKKRLWEEFDRLNQSNAVFTDVEHFDECVMNIERESLNDDEKPSQADLVTIFVAGLKSEVKLEVEKAQTSRTLSLDEIKSLADTIDQKLWEE</sequence>
<dbReference type="EMBL" id="QEAN01000041">
    <property type="protein sequence ID" value="TPX52234.1"/>
    <property type="molecule type" value="Genomic_DNA"/>
</dbReference>
<evidence type="ECO:0000256" key="1">
    <source>
        <dbReference type="SAM" id="MobiDB-lite"/>
    </source>
</evidence>
<keyword evidence="3" id="KW-1185">Reference proteome</keyword>
<dbReference type="GO" id="GO:0038203">
    <property type="term" value="P:TORC2 signaling"/>
    <property type="evidence" value="ECO:0007669"/>
    <property type="project" value="TreeGrafter"/>
</dbReference>
<feature type="region of interest" description="Disordered" evidence="1">
    <location>
        <begin position="1"/>
        <end position="36"/>
    </location>
</feature>
<name>A0A507DKQ6_9FUNG</name>
<evidence type="ECO:0000313" key="3">
    <source>
        <dbReference type="Proteomes" id="UP000317494"/>
    </source>
</evidence>
<evidence type="ECO:0000313" key="2">
    <source>
        <dbReference type="EMBL" id="TPX52234.1"/>
    </source>
</evidence>
<dbReference type="Proteomes" id="UP000317494">
    <property type="component" value="Unassembled WGS sequence"/>
</dbReference>
<feature type="region of interest" description="Disordered" evidence="1">
    <location>
        <begin position="364"/>
        <end position="442"/>
    </location>
</feature>
<dbReference type="GO" id="GO:0031932">
    <property type="term" value="C:TORC2 complex"/>
    <property type="evidence" value="ECO:0007669"/>
    <property type="project" value="TreeGrafter"/>
</dbReference>
<organism evidence="2 3">
    <name type="scientific">Synchytrium endobioticum</name>
    <dbReference type="NCBI Taxonomy" id="286115"/>
    <lineage>
        <taxon>Eukaryota</taxon>
        <taxon>Fungi</taxon>
        <taxon>Fungi incertae sedis</taxon>
        <taxon>Chytridiomycota</taxon>
        <taxon>Chytridiomycota incertae sedis</taxon>
        <taxon>Chytridiomycetes</taxon>
        <taxon>Synchytriales</taxon>
        <taxon>Synchytriaceae</taxon>
        <taxon>Synchytrium</taxon>
    </lineage>
</organism>
<dbReference type="VEuPathDB" id="FungiDB:SeMB42_g01583"/>
<comment type="caution">
    <text evidence="2">The sequence shown here is derived from an EMBL/GenBank/DDBJ whole genome shotgun (WGS) entry which is preliminary data.</text>
</comment>
<reference evidence="2 3" key="1">
    <citation type="journal article" date="2019" name="Sci. Rep.">
        <title>Comparative genomics of chytrid fungi reveal insights into the obligate biotrophic and pathogenic lifestyle of Synchytrium endobioticum.</title>
        <authorList>
            <person name="van de Vossenberg B.T.L.H."/>
            <person name="Warris S."/>
            <person name="Nguyen H.D.T."/>
            <person name="van Gent-Pelzer M.P.E."/>
            <person name="Joly D.L."/>
            <person name="van de Geest H.C."/>
            <person name="Bonants P.J.M."/>
            <person name="Smith D.S."/>
            <person name="Levesque C.A."/>
            <person name="van der Lee T.A.J."/>
        </authorList>
    </citation>
    <scope>NUCLEOTIDE SEQUENCE [LARGE SCALE GENOMIC DNA]</scope>
    <source>
        <strain evidence="2 3">MB42</strain>
    </source>
</reference>
<dbReference type="AlphaFoldDB" id="A0A507DKQ6"/>
<dbReference type="PANTHER" id="PTHR32428">
    <property type="entry name" value="TARGET OF RAPAMYCIN COMPLEX 2 SUBUNIT BIT61-RELATED"/>
    <property type="match status" value="1"/>
</dbReference>
<accession>A0A507DKQ6</accession>
<feature type="compositionally biased region" description="Pro residues" evidence="1">
    <location>
        <begin position="412"/>
        <end position="435"/>
    </location>
</feature>
<dbReference type="Pfam" id="PF08539">
    <property type="entry name" value="HbrB"/>
    <property type="match status" value="1"/>
</dbReference>
<dbReference type="InterPro" id="IPR013745">
    <property type="entry name" value="Bit61/PRR5"/>
</dbReference>
<feature type="compositionally biased region" description="Low complexity" evidence="1">
    <location>
        <begin position="402"/>
        <end position="411"/>
    </location>
</feature>
<gene>
    <name evidence="2" type="ORF">SeMB42_g01583</name>
</gene>
<feature type="compositionally biased region" description="Low complexity" evidence="1">
    <location>
        <begin position="16"/>
        <end position="36"/>
    </location>
</feature>
<dbReference type="PANTHER" id="PTHR32428:SF2">
    <property type="entry name" value="TARGET OF RAPAMYCIN COMPLEX 2 SUBUNIT BIT61-RELATED"/>
    <property type="match status" value="1"/>
</dbReference>
<dbReference type="STRING" id="286115.A0A507DKQ6"/>
<proteinExistence type="predicted"/>